<feature type="compositionally biased region" description="Basic and acidic residues" evidence="1">
    <location>
        <begin position="53"/>
        <end position="63"/>
    </location>
</feature>
<protein>
    <submittedName>
        <fullName evidence="2">Uncharacterized protein</fullName>
    </submittedName>
</protein>
<evidence type="ECO:0000313" key="2">
    <source>
        <dbReference type="EMBL" id="CAA9544135.1"/>
    </source>
</evidence>
<name>A0A6J4U9B1_9BACT</name>
<feature type="non-terminal residue" evidence="2">
    <location>
        <position position="74"/>
    </location>
</feature>
<dbReference type="AlphaFoldDB" id="A0A6J4U9B1"/>
<feature type="region of interest" description="Disordered" evidence="1">
    <location>
        <begin position="1"/>
        <end position="74"/>
    </location>
</feature>
<feature type="compositionally biased region" description="Basic and acidic residues" evidence="1">
    <location>
        <begin position="26"/>
        <end position="45"/>
    </location>
</feature>
<dbReference type="EMBL" id="CADCWL010000009">
    <property type="protein sequence ID" value="CAA9544135.1"/>
    <property type="molecule type" value="Genomic_DNA"/>
</dbReference>
<sequence>AVAGRGRAGGDQERQGISVRPGPRVRRWEGGGDDRRGGAERRDDGGDLGGVVRADRPLADARGDGAFARSRRSM</sequence>
<organism evidence="2">
    <name type="scientific">uncultured Thermomicrobiales bacterium</name>
    <dbReference type="NCBI Taxonomy" id="1645740"/>
    <lineage>
        <taxon>Bacteria</taxon>
        <taxon>Pseudomonadati</taxon>
        <taxon>Thermomicrobiota</taxon>
        <taxon>Thermomicrobia</taxon>
        <taxon>Thermomicrobiales</taxon>
        <taxon>environmental samples</taxon>
    </lineage>
</organism>
<accession>A0A6J4U9B1</accession>
<reference evidence="2" key="1">
    <citation type="submission" date="2020-02" db="EMBL/GenBank/DDBJ databases">
        <authorList>
            <person name="Meier V. D."/>
        </authorList>
    </citation>
    <scope>NUCLEOTIDE SEQUENCE</scope>
    <source>
        <strain evidence="2">AVDCRST_MAG19</strain>
    </source>
</reference>
<gene>
    <name evidence="2" type="ORF">AVDCRST_MAG19-153</name>
</gene>
<feature type="non-terminal residue" evidence="2">
    <location>
        <position position="1"/>
    </location>
</feature>
<evidence type="ECO:0000256" key="1">
    <source>
        <dbReference type="SAM" id="MobiDB-lite"/>
    </source>
</evidence>
<proteinExistence type="predicted"/>